<dbReference type="EMBL" id="JAMZFT010000004">
    <property type="protein sequence ID" value="MCP1337932.1"/>
    <property type="molecule type" value="Genomic_DNA"/>
</dbReference>
<reference evidence="1" key="1">
    <citation type="submission" date="2022-06" db="EMBL/GenBank/DDBJ databases">
        <title>Isolation and Genomics of Futiania mangrovii gen. nov., sp. nov., a Rare and Metabolically-versatile member in the Class Alphaproteobacteria.</title>
        <authorList>
            <person name="Liu L."/>
            <person name="Huang W.-C."/>
            <person name="Pan J."/>
            <person name="Li J."/>
            <person name="Huang Y."/>
            <person name="Du H."/>
            <person name="Liu Y."/>
            <person name="Li M."/>
        </authorList>
    </citation>
    <scope>NUCLEOTIDE SEQUENCE</scope>
    <source>
        <strain evidence="1">FT118</strain>
    </source>
</reference>
<dbReference type="AlphaFoldDB" id="A0A9J6PCH6"/>
<protein>
    <submittedName>
        <fullName evidence="1">Cupin</fullName>
    </submittedName>
</protein>
<dbReference type="InterPro" id="IPR011051">
    <property type="entry name" value="RmlC_Cupin_sf"/>
</dbReference>
<accession>A0A9J6PCH6</accession>
<organism evidence="1 2">
    <name type="scientific">Futiania mangrovi</name>
    <dbReference type="NCBI Taxonomy" id="2959716"/>
    <lineage>
        <taxon>Bacteria</taxon>
        <taxon>Pseudomonadati</taxon>
        <taxon>Pseudomonadota</taxon>
        <taxon>Alphaproteobacteria</taxon>
        <taxon>Futianiales</taxon>
        <taxon>Futianiaceae</taxon>
        <taxon>Futiania</taxon>
    </lineage>
</organism>
<comment type="caution">
    <text evidence="1">The sequence shown here is derived from an EMBL/GenBank/DDBJ whole genome shotgun (WGS) entry which is preliminary data.</text>
</comment>
<evidence type="ECO:0000313" key="1">
    <source>
        <dbReference type="EMBL" id="MCP1337932.1"/>
    </source>
</evidence>
<sequence length="95" mass="10917">MRPKAVPVRRIENEVTIVTEWQFEKDAETGWHRHEYDYLVMPRGAGRLLIESAEGEAIAELSPDNPYFRQAGVEHNVVNATGASFAFVEVEFKRR</sequence>
<gene>
    <name evidence="1" type="ORF">NJQ99_16030</name>
</gene>
<proteinExistence type="predicted"/>
<keyword evidence="2" id="KW-1185">Reference proteome</keyword>
<dbReference type="Proteomes" id="UP001055804">
    <property type="component" value="Unassembled WGS sequence"/>
</dbReference>
<dbReference type="SUPFAM" id="SSF51182">
    <property type="entry name" value="RmlC-like cupins"/>
    <property type="match status" value="1"/>
</dbReference>
<name>A0A9J6PCH6_9PROT</name>
<dbReference type="Gene3D" id="2.60.120.10">
    <property type="entry name" value="Jelly Rolls"/>
    <property type="match status" value="1"/>
</dbReference>
<dbReference type="RefSeq" id="WP_269333892.1">
    <property type="nucleotide sequence ID" value="NZ_JAMZFT010000004.1"/>
</dbReference>
<dbReference type="InterPro" id="IPR014710">
    <property type="entry name" value="RmlC-like_jellyroll"/>
</dbReference>
<evidence type="ECO:0000313" key="2">
    <source>
        <dbReference type="Proteomes" id="UP001055804"/>
    </source>
</evidence>